<dbReference type="Proteomes" id="UP000342249">
    <property type="component" value="Unassembled WGS sequence"/>
</dbReference>
<dbReference type="EMBL" id="SPSF01000034">
    <property type="protein sequence ID" value="MPQ63413.1"/>
    <property type="molecule type" value="Genomic_DNA"/>
</dbReference>
<accession>A0A5N7J401</accession>
<dbReference type="InterPro" id="IPR036680">
    <property type="entry name" value="SPOR-like_sf"/>
</dbReference>
<reference evidence="1 2" key="1">
    <citation type="journal article" date="2019" name="Lett. Appl. Microbiol.">
        <title>A case of 'blown pack' spoilage of vacuum-packaged pork likely associated with Clostridium estertheticum in Canada.</title>
        <authorList>
            <person name="Zhang P."/>
            <person name="Ward P."/>
            <person name="McMullen L.M."/>
            <person name="Yang X."/>
        </authorList>
    </citation>
    <scope>NUCLEOTIDE SEQUENCE [LARGE SCALE GENOMIC DNA]</scope>
    <source>
        <strain evidence="1 2">MA19</strain>
    </source>
</reference>
<gene>
    <name evidence="1" type="ORF">E4V82_14995</name>
</gene>
<evidence type="ECO:0000313" key="2">
    <source>
        <dbReference type="Proteomes" id="UP000342249"/>
    </source>
</evidence>
<protein>
    <recommendedName>
        <fullName evidence="3">SPOR domain-containing protein</fullName>
    </recommendedName>
</protein>
<dbReference type="RefSeq" id="WP_152752908.1">
    <property type="nucleotide sequence ID" value="NZ_SPSE01000035.1"/>
</dbReference>
<organism evidence="1 2">
    <name type="scientific">Clostridium estertheticum</name>
    <dbReference type="NCBI Taxonomy" id="238834"/>
    <lineage>
        <taxon>Bacteria</taxon>
        <taxon>Bacillati</taxon>
        <taxon>Bacillota</taxon>
        <taxon>Clostridia</taxon>
        <taxon>Eubacteriales</taxon>
        <taxon>Clostridiaceae</taxon>
        <taxon>Clostridium</taxon>
    </lineage>
</organism>
<dbReference type="SUPFAM" id="SSF110997">
    <property type="entry name" value="Sporulation related repeat"/>
    <property type="match status" value="1"/>
</dbReference>
<sequence length="242" mass="27173">MRYTRYNYKAPKKNNNFIIVITLILIVAIALGTIFAKLLPNNSKIASADNKVTKISLQKDTKTNKVSVDDSKDKAQNDIKEYIALQCGVFSKMESALILKKSLAEYGTPFIVVEDKLNKVLLGVYPKGGADSIIKQLTAKKITYSKINFQLEGKDLTSAQTNEMISADIEILNKLSEKDTKSIQTVKLKKWMTTLTGADTKNKSYASMTTIKSYLTALPEEVNKDKTEDGYIYIYKFIKKLI</sequence>
<evidence type="ECO:0000313" key="1">
    <source>
        <dbReference type="EMBL" id="MPQ63413.1"/>
    </source>
</evidence>
<evidence type="ECO:0008006" key="3">
    <source>
        <dbReference type="Google" id="ProtNLM"/>
    </source>
</evidence>
<dbReference type="GO" id="GO:0042834">
    <property type="term" value="F:peptidoglycan binding"/>
    <property type="evidence" value="ECO:0007669"/>
    <property type="project" value="InterPro"/>
</dbReference>
<dbReference type="AlphaFoldDB" id="A0A5N7J401"/>
<comment type="caution">
    <text evidence="1">The sequence shown here is derived from an EMBL/GenBank/DDBJ whole genome shotgun (WGS) entry which is preliminary data.</text>
</comment>
<proteinExistence type="predicted"/>
<name>A0A5N7J401_9CLOT</name>